<organism evidence="1">
    <name type="scientific">hydrothermal vent metagenome</name>
    <dbReference type="NCBI Taxonomy" id="652676"/>
    <lineage>
        <taxon>unclassified sequences</taxon>
        <taxon>metagenomes</taxon>
        <taxon>ecological metagenomes</taxon>
    </lineage>
</organism>
<dbReference type="AlphaFoldDB" id="A0A3B0WD78"/>
<dbReference type="EMBL" id="UOFD01000010">
    <property type="protein sequence ID" value="VAW50303.1"/>
    <property type="molecule type" value="Genomic_DNA"/>
</dbReference>
<gene>
    <name evidence="1" type="ORF">MNBD_GAMMA06-656</name>
</gene>
<reference evidence="1" key="1">
    <citation type="submission" date="2018-06" db="EMBL/GenBank/DDBJ databases">
        <authorList>
            <person name="Zhirakovskaya E."/>
        </authorList>
    </citation>
    <scope>NUCLEOTIDE SEQUENCE</scope>
</reference>
<evidence type="ECO:0000313" key="1">
    <source>
        <dbReference type="EMBL" id="VAW50303.1"/>
    </source>
</evidence>
<proteinExistence type="predicted"/>
<accession>A0A3B0WD78</accession>
<evidence type="ECO:0008006" key="2">
    <source>
        <dbReference type="Google" id="ProtNLM"/>
    </source>
</evidence>
<dbReference type="InterPro" id="IPR014942">
    <property type="entry name" value="AbiEii"/>
</dbReference>
<protein>
    <recommendedName>
        <fullName evidence="2">Nucleotidyl transferase AbiEii/AbiGii toxin family protein</fullName>
    </recommendedName>
</protein>
<name>A0A3B0WD78_9ZZZZ</name>
<sequence>MTTDRAASIRQKLRNLAREREEDFDYVLRQYVMQRLLYRLSLSEYSGQFLLKGALLFWVWNENFHRPTRDIDLLSFGDNDVPHLESVFRQIVSQDEDDGLAFDVDSVSGVEIKEDADYSGVRITGFANLKNARIPSQVDIGYGDAVVPAAEEVKLPVYLDLPAPQLKAYPVYAVIAEKFQAMVMLGIANSRMKDFYDIRVIAHTMVLDGNILAQAMKATFETRKTAISTEPFILFSDEFKQDTGKSIQWNAFLNKNNITDEANFSDVVTEIQEFIEPIHQSISENRSFTMQWLPDDFCWKDK</sequence>
<dbReference type="Pfam" id="PF08843">
    <property type="entry name" value="AbiEii"/>
    <property type="match status" value="1"/>
</dbReference>